<accession>A0ABS1BYS4</accession>
<evidence type="ECO:0000313" key="4">
    <source>
        <dbReference type="Proteomes" id="UP000644147"/>
    </source>
</evidence>
<feature type="compositionally biased region" description="Polar residues" evidence="1">
    <location>
        <begin position="413"/>
        <end position="423"/>
    </location>
</feature>
<feature type="domain" description="GSCFA" evidence="2">
    <location>
        <begin position="21"/>
        <end position="257"/>
    </location>
</feature>
<dbReference type="RefSeq" id="WP_200505050.1">
    <property type="nucleotide sequence ID" value="NZ_JAEHFX010000002.1"/>
</dbReference>
<feature type="compositionally biased region" description="Basic residues" evidence="1">
    <location>
        <begin position="711"/>
        <end position="721"/>
    </location>
</feature>
<evidence type="ECO:0000313" key="3">
    <source>
        <dbReference type="EMBL" id="MBK0402296.1"/>
    </source>
</evidence>
<keyword evidence="4" id="KW-1185">Reference proteome</keyword>
<organism evidence="3 4">
    <name type="scientific">Adhaeribacter terrigena</name>
    <dbReference type="NCBI Taxonomy" id="2793070"/>
    <lineage>
        <taxon>Bacteria</taxon>
        <taxon>Pseudomonadati</taxon>
        <taxon>Bacteroidota</taxon>
        <taxon>Cytophagia</taxon>
        <taxon>Cytophagales</taxon>
        <taxon>Hymenobacteraceae</taxon>
        <taxon>Adhaeribacter</taxon>
    </lineage>
</organism>
<dbReference type="Gene3D" id="3.40.50.1110">
    <property type="entry name" value="SGNH hydrolase"/>
    <property type="match status" value="1"/>
</dbReference>
<evidence type="ECO:0000256" key="1">
    <source>
        <dbReference type="SAM" id="MobiDB-lite"/>
    </source>
</evidence>
<dbReference type="InterPro" id="IPR014982">
    <property type="entry name" value="GSCFA"/>
</dbReference>
<reference evidence="3 4" key="1">
    <citation type="submission" date="2020-12" db="EMBL/GenBank/DDBJ databases">
        <title>Bacterial novel species Adhaeribacter sp. BT258 isolated from soil.</title>
        <authorList>
            <person name="Jung H.-Y."/>
        </authorList>
    </citation>
    <scope>NUCLEOTIDE SEQUENCE [LARGE SCALE GENOMIC DNA]</scope>
    <source>
        <strain evidence="3 4">BT258</strain>
    </source>
</reference>
<sequence length="777" mass="85453">MNFRTELHPKPAPYQLNLTSKVVTVGSCFSDVIGGQLEKYKVETLTNPFGTLFNPLSACKLLQICAGADVELAESFVENNGRWFSYDFHSSFSGATEEDLYEKLDEAIVITRRFLKKADVLVLTLGTANVFRLNITGETVANCHKLPAANFTRETLLPEEIITAVAETHSLLRQLNPNLKLVLTVSPVRHLKDTLELNSVSKAVLRLATHFLTESLPDCAYFPAYELLIDDLRDYRFYQEDLLHPTPLAEKYIWEKFTGTYFEEAFRSFTAEWDTILRGMAHKPFHPESAQHQAFIQNMLEKLRTLQANVNVTGELAWFESQVIVLPEPEAETDEEETEEAEVEEDTIPGYFNEEIAAEEALVEAETDEEELVVADLLNPEVTAENPETQEITETAEARKRKKKQRRKKKKSGQATAETSLSEVATAAPSETPEPLEQPSEPAAELAEILADPTHPIAHYGETLSEAPVKKPLSKSAKRRESRRRKKNLEALQQAGFPQMPEEATPQEEMFVQEETMIAAETGQLPDTSFSSENATVSEERAPEIPPFAAETPGALPAANIPDENAIAAEATSAPLPSMPEKPVRGRGKKKAFPELFVAPSAETQGRETVPETTSEAPAIEKTTENQSALAEIPAVESPEATVAPKPAKGRGRKPKTPALFAAQEETHAVPETIAVPFMPASELELTGTIAVPFMPASALEPTENPEKAKKPAPKRARPAKAKASETKVPEMPAENVASPLETSPEKPAKAPRKPASRTKNPAAKPAGRKKKTLPKA</sequence>
<feature type="region of interest" description="Disordered" evidence="1">
    <location>
        <begin position="571"/>
        <end position="658"/>
    </location>
</feature>
<dbReference type="Proteomes" id="UP000644147">
    <property type="component" value="Unassembled WGS sequence"/>
</dbReference>
<dbReference type="SUPFAM" id="SSF52266">
    <property type="entry name" value="SGNH hydrolase"/>
    <property type="match status" value="1"/>
</dbReference>
<dbReference type="InterPro" id="IPR036514">
    <property type="entry name" value="SGNH_hydro_sf"/>
</dbReference>
<dbReference type="Pfam" id="PF08885">
    <property type="entry name" value="GSCFA"/>
    <property type="match status" value="1"/>
</dbReference>
<comment type="caution">
    <text evidence="3">The sequence shown here is derived from an EMBL/GenBank/DDBJ whole genome shotgun (WGS) entry which is preliminary data.</text>
</comment>
<protein>
    <submittedName>
        <fullName evidence="3">GSCFA domain-containing protein</fullName>
    </submittedName>
</protein>
<feature type="compositionally biased region" description="Basic residues" evidence="1">
    <location>
        <begin position="399"/>
        <end position="412"/>
    </location>
</feature>
<dbReference type="EMBL" id="JAEHFX010000002">
    <property type="protein sequence ID" value="MBK0402296.1"/>
    <property type="molecule type" value="Genomic_DNA"/>
</dbReference>
<feature type="compositionally biased region" description="Basic residues" evidence="1">
    <location>
        <begin position="472"/>
        <end position="487"/>
    </location>
</feature>
<name>A0ABS1BYS4_9BACT</name>
<feature type="region of interest" description="Disordered" evidence="1">
    <location>
        <begin position="523"/>
        <end position="559"/>
    </location>
</feature>
<feature type="region of interest" description="Disordered" evidence="1">
    <location>
        <begin position="377"/>
        <end position="505"/>
    </location>
</feature>
<proteinExistence type="predicted"/>
<feature type="compositionally biased region" description="Basic residues" evidence="1">
    <location>
        <begin position="767"/>
        <end position="777"/>
    </location>
</feature>
<evidence type="ECO:0000259" key="2">
    <source>
        <dbReference type="Pfam" id="PF08885"/>
    </source>
</evidence>
<gene>
    <name evidence="3" type="ORF">I5M27_04825</name>
</gene>
<feature type="region of interest" description="Disordered" evidence="1">
    <location>
        <begin position="696"/>
        <end position="777"/>
    </location>
</feature>
<feature type="compositionally biased region" description="Polar residues" evidence="1">
    <location>
        <begin position="525"/>
        <end position="537"/>
    </location>
</feature>